<comment type="pathway">
    <text evidence="4">Lipid metabolism.</text>
</comment>
<organism evidence="20 21">
    <name type="scientific">Thiobacter aerophilum</name>
    <dbReference type="NCBI Taxonomy" id="3121275"/>
    <lineage>
        <taxon>Bacteria</taxon>
        <taxon>Pseudomonadati</taxon>
        <taxon>Pseudomonadota</taxon>
        <taxon>Betaproteobacteria</taxon>
        <taxon>Burkholderiales</taxon>
        <taxon>Thiobacteraceae</taxon>
        <taxon>Thiobacter</taxon>
    </lineage>
</organism>
<evidence type="ECO:0000256" key="6">
    <source>
        <dbReference type="ARBA" id="ARBA00012487"/>
    </source>
</evidence>
<feature type="transmembrane region" description="Helical" evidence="19">
    <location>
        <begin position="135"/>
        <end position="154"/>
    </location>
</feature>
<feature type="transmembrane region" description="Helical" evidence="19">
    <location>
        <begin position="79"/>
        <end position="100"/>
    </location>
</feature>
<dbReference type="RefSeq" id="WP_347306067.1">
    <property type="nucleotide sequence ID" value="NZ_JBAJEX010000001.1"/>
</dbReference>
<evidence type="ECO:0000256" key="17">
    <source>
        <dbReference type="ARBA" id="ARBA00023264"/>
    </source>
</evidence>
<comment type="similarity">
    <text evidence="5 18">Belongs to the CDS family.</text>
</comment>
<evidence type="ECO:0000256" key="14">
    <source>
        <dbReference type="ARBA" id="ARBA00023098"/>
    </source>
</evidence>
<keyword evidence="9" id="KW-0444">Lipid biosynthesis</keyword>
<comment type="catalytic activity">
    <reaction evidence="1 18">
        <text>a 1,2-diacyl-sn-glycero-3-phosphate + CTP + H(+) = a CDP-1,2-diacyl-sn-glycerol + diphosphate</text>
        <dbReference type="Rhea" id="RHEA:16229"/>
        <dbReference type="ChEBI" id="CHEBI:15378"/>
        <dbReference type="ChEBI" id="CHEBI:33019"/>
        <dbReference type="ChEBI" id="CHEBI:37563"/>
        <dbReference type="ChEBI" id="CHEBI:58332"/>
        <dbReference type="ChEBI" id="CHEBI:58608"/>
        <dbReference type="EC" id="2.7.7.41"/>
    </reaction>
</comment>
<keyword evidence="13 19" id="KW-1133">Transmembrane helix</keyword>
<evidence type="ECO:0000256" key="2">
    <source>
        <dbReference type="ARBA" id="ARBA00004651"/>
    </source>
</evidence>
<evidence type="ECO:0000256" key="16">
    <source>
        <dbReference type="ARBA" id="ARBA00023209"/>
    </source>
</evidence>
<comment type="subcellular location">
    <subcellularLocation>
        <location evidence="2">Cell membrane</location>
        <topology evidence="2">Multi-pass membrane protein</topology>
    </subcellularLocation>
</comment>
<feature type="transmembrane region" description="Helical" evidence="19">
    <location>
        <begin position="257"/>
        <end position="274"/>
    </location>
</feature>
<evidence type="ECO:0000256" key="11">
    <source>
        <dbReference type="ARBA" id="ARBA00022692"/>
    </source>
</evidence>
<keyword evidence="12 18" id="KW-0548">Nucleotidyltransferase</keyword>
<feature type="transmembrane region" description="Helical" evidence="19">
    <location>
        <begin position="53"/>
        <end position="72"/>
    </location>
</feature>
<evidence type="ECO:0000256" key="4">
    <source>
        <dbReference type="ARBA" id="ARBA00005189"/>
    </source>
</evidence>
<dbReference type="Pfam" id="PF01148">
    <property type="entry name" value="CTP_transf_1"/>
    <property type="match status" value="1"/>
</dbReference>
<keyword evidence="10 18" id="KW-0808">Transferase</keyword>
<comment type="pathway">
    <text evidence="3 18">Phospholipid metabolism; CDP-diacylglycerol biosynthesis; CDP-diacylglycerol from sn-glycerol 3-phosphate: step 3/3.</text>
</comment>
<dbReference type="PROSITE" id="PS01315">
    <property type="entry name" value="CDS"/>
    <property type="match status" value="1"/>
</dbReference>
<feature type="transmembrane region" description="Helical" evidence="19">
    <location>
        <begin position="174"/>
        <end position="191"/>
    </location>
</feature>
<evidence type="ECO:0000313" key="20">
    <source>
        <dbReference type="EMBL" id="MEO1765690.1"/>
    </source>
</evidence>
<evidence type="ECO:0000256" key="10">
    <source>
        <dbReference type="ARBA" id="ARBA00022679"/>
    </source>
</evidence>
<evidence type="ECO:0000256" key="12">
    <source>
        <dbReference type="ARBA" id="ARBA00022695"/>
    </source>
</evidence>
<dbReference type="InterPro" id="IPR000374">
    <property type="entry name" value="PC_trans"/>
</dbReference>
<dbReference type="PANTHER" id="PTHR46382:SF1">
    <property type="entry name" value="PHOSPHATIDATE CYTIDYLYLTRANSFERASE"/>
    <property type="match status" value="1"/>
</dbReference>
<proteinExistence type="inferred from homology"/>
<feature type="transmembrane region" description="Helical" evidence="19">
    <location>
        <begin position="112"/>
        <end position="128"/>
    </location>
</feature>
<keyword evidence="15 19" id="KW-0472">Membrane</keyword>
<protein>
    <recommendedName>
        <fullName evidence="7 18">Phosphatidate cytidylyltransferase</fullName>
        <ecNumber evidence="6 18">2.7.7.41</ecNumber>
    </recommendedName>
</protein>
<keyword evidence="14" id="KW-0443">Lipid metabolism</keyword>
<keyword evidence="11 18" id="KW-0812">Transmembrane</keyword>
<reference evidence="20 21" key="1">
    <citation type="submission" date="2024-02" db="EMBL/GenBank/DDBJ databases">
        <title>New thermophilic sulfur-oxidizing bacteria from a hot springs of the Uzon caldera (Kamchatka, Russia).</title>
        <authorList>
            <person name="Dukat A.M."/>
            <person name="Elcheninov A.G."/>
            <person name="Frolov E.N."/>
        </authorList>
    </citation>
    <scope>NUCLEOTIDE SEQUENCE [LARGE SCALE GENOMIC DNA]</scope>
    <source>
        <strain evidence="20 21">AK1</strain>
    </source>
</reference>
<keyword evidence="17" id="KW-1208">Phospholipid metabolism</keyword>
<evidence type="ECO:0000256" key="19">
    <source>
        <dbReference type="SAM" id="Phobius"/>
    </source>
</evidence>
<dbReference type="EC" id="2.7.7.41" evidence="6 18"/>
<name>A0ABV0EAL9_9BURK</name>
<keyword evidence="8" id="KW-1003">Cell membrane</keyword>
<gene>
    <name evidence="20" type="ORF">V6E02_00440</name>
</gene>
<evidence type="ECO:0000256" key="1">
    <source>
        <dbReference type="ARBA" id="ARBA00001698"/>
    </source>
</evidence>
<dbReference type="Proteomes" id="UP001482231">
    <property type="component" value="Unassembled WGS sequence"/>
</dbReference>
<evidence type="ECO:0000256" key="7">
    <source>
        <dbReference type="ARBA" id="ARBA00019373"/>
    </source>
</evidence>
<dbReference type="EMBL" id="JBAJEX010000001">
    <property type="protein sequence ID" value="MEO1765690.1"/>
    <property type="molecule type" value="Genomic_DNA"/>
</dbReference>
<evidence type="ECO:0000256" key="13">
    <source>
        <dbReference type="ARBA" id="ARBA00022989"/>
    </source>
</evidence>
<comment type="caution">
    <text evidence="20">The sequence shown here is derived from an EMBL/GenBank/DDBJ whole genome shotgun (WGS) entry which is preliminary data.</text>
</comment>
<keyword evidence="21" id="KW-1185">Reference proteome</keyword>
<accession>A0ABV0EAL9</accession>
<evidence type="ECO:0000256" key="5">
    <source>
        <dbReference type="ARBA" id="ARBA00010185"/>
    </source>
</evidence>
<dbReference type="PANTHER" id="PTHR46382">
    <property type="entry name" value="PHOSPHATIDATE CYTIDYLYLTRANSFERASE"/>
    <property type="match status" value="1"/>
</dbReference>
<evidence type="ECO:0000256" key="8">
    <source>
        <dbReference type="ARBA" id="ARBA00022475"/>
    </source>
</evidence>
<dbReference type="GO" id="GO:0004605">
    <property type="term" value="F:phosphatidate cytidylyltransferase activity"/>
    <property type="evidence" value="ECO:0007669"/>
    <property type="project" value="UniProtKB-EC"/>
</dbReference>
<evidence type="ECO:0000313" key="21">
    <source>
        <dbReference type="Proteomes" id="UP001482231"/>
    </source>
</evidence>
<keyword evidence="16" id="KW-0594">Phospholipid biosynthesis</keyword>
<evidence type="ECO:0000256" key="9">
    <source>
        <dbReference type="ARBA" id="ARBA00022516"/>
    </source>
</evidence>
<sequence length="275" mass="29701">MLRQRLLVALILIPLFLAALFLLPQWAWAVLLGIVVLLAAHEWARLSGFAGRGAWAYLALTTLILFGCYRLLETGPTLTGWLAVAATLFWLAVVPFWLALGWRGQAWPVRALTGWLLLLPTWVAMLELRLVGPGLVLFIMGLIWLADSAAYFAGHRFGRHKLAPLISPGKTWEGVLGAVLAGMLLAWLVGVSSPNLLLAGHRVSAPVLVAACVFLVAVSVEGDLFESHIKRVAGVKDSSHLIPGHGGVLDRIDSQTAALPVFLLLAFAYLGRLGN</sequence>
<evidence type="ECO:0000256" key="15">
    <source>
        <dbReference type="ARBA" id="ARBA00023136"/>
    </source>
</evidence>
<feature type="transmembrane region" description="Helical" evidence="19">
    <location>
        <begin position="203"/>
        <end position="220"/>
    </location>
</feature>
<evidence type="ECO:0000256" key="18">
    <source>
        <dbReference type="RuleBase" id="RU003938"/>
    </source>
</evidence>
<evidence type="ECO:0000256" key="3">
    <source>
        <dbReference type="ARBA" id="ARBA00005119"/>
    </source>
</evidence>